<dbReference type="RefSeq" id="WP_409098207.1">
    <property type="nucleotide sequence ID" value="NZ_JBJVNE010000670.1"/>
</dbReference>
<gene>
    <name evidence="1" type="ORF">ACKI1S_49450</name>
</gene>
<dbReference type="Proteomes" id="UP001631993">
    <property type="component" value="Unassembled WGS sequence"/>
</dbReference>
<proteinExistence type="predicted"/>
<reference evidence="1 2" key="1">
    <citation type="submission" date="2024-12" db="EMBL/GenBank/DDBJ databases">
        <title>Forecasting of Potato common scab and diversities of Pathogenic streptomyces spp. in china.</title>
        <authorList>
            <person name="Handique U."/>
            <person name="Wu J."/>
        </authorList>
    </citation>
    <scope>NUCLEOTIDE SEQUENCE [LARGE SCALE GENOMIC DNA]</scope>
    <source>
        <strain evidence="1 2">ZRIMU1585</strain>
    </source>
</reference>
<accession>A0ABW9J3M6</accession>
<protein>
    <submittedName>
        <fullName evidence="1">DUF3179 domain-containing (Seleno)protein</fullName>
    </submittedName>
</protein>
<evidence type="ECO:0000313" key="1">
    <source>
        <dbReference type="EMBL" id="MFM9653974.1"/>
    </source>
</evidence>
<comment type="caution">
    <text evidence="1">The sequence shown here is derived from an EMBL/GenBank/DDBJ whole genome shotgun (WGS) entry which is preliminary data.</text>
</comment>
<keyword evidence="2" id="KW-1185">Reference proteome</keyword>
<name>A0ABW9J3M6_STRGJ</name>
<feature type="non-terminal residue" evidence="1">
    <location>
        <position position="76"/>
    </location>
</feature>
<dbReference type="InterPro" id="IPR021516">
    <property type="entry name" value="DUF3179"/>
</dbReference>
<dbReference type="Pfam" id="PF11376">
    <property type="entry name" value="DUF3179"/>
    <property type="match status" value="1"/>
</dbReference>
<dbReference type="EMBL" id="JBJVNE010000670">
    <property type="protein sequence ID" value="MFM9653974.1"/>
    <property type="molecule type" value="Genomic_DNA"/>
</dbReference>
<organism evidence="1 2">
    <name type="scientific">Streptomyces galilaeus</name>
    <dbReference type="NCBI Taxonomy" id="33899"/>
    <lineage>
        <taxon>Bacteria</taxon>
        <taxon>Bacillati</taxon>
        <taxon>Actinomycetota</taxon>
        <taxon>Actinomycetes</taxon>
        <taxon>Kitasatosporales</taxon>
        <taxon>Streptomycetaceae</taxon>
        <taxon>Streptomyces</taxon>
    </lineage>
</organism>
<evidence type="ECO:0000313" key="2">
    <source>
        <dbReference type="Proteomes" id="UP001631993"/>
    </source>
</evidence>
<sequence>MIATYCTVCRTGRIFSSTVDGVPEKFRLVGMDHFNAMFEDARTKSWWQQATGKAITGKQKGKQLIEMASQQMSLAS</sequence>